<evidence type="ECO:0000313" key="3">
    <source>
        <dbReference type="Proteomes" id="UP000034751"/>
    </source>
</evidence>
<reference evidence="2 3" key="1">
    <citation type="journal article" date="2015" name="Nature">
        <title>rRNA introns, odd ribosomes, and small enigmatic genomes across a large radiation of phyla.</title>
        <authorList>
            <person name="Brown C.T."/>
            <person name="Hug L.A."/>
            <person name="Thomas B.C."/>
            <person name="Sharon I."/>
            <person name="Castelle C.J."/>
            <person name="Singh A."/>
            <person name="Wilkins M.J."/>
            <person name="Williams K.H."/>
            <person name="Banfield J.F."/>
        </authorList>
    </citation>
    <scope>NUCLEOTIDE SEQUENCE [LARGE SCALE GENOMIC DNA]</scope>
</reference>
<accession>A0A0G1FAP1</accession>
<gene>
    <name evidence="2" type="ORF">UW02_C0011G0021</name>
</gene>
<dbReference type="Proteomes" id="UP000034751">
    <property type="component" value="Unassembled WGS sequence"/>
</dbReference>
<dbReference type="EMBL" id="LCGS01000011">
    <property type="protein sequence ID" value="KKT19370.1"/>
    <property type="molecule type" value="Genomic_DNA"/>
</dbReference>
<dbReference type="STRING" id="1618747.UW02_C0011G0021"/>
<dbReference type="AlphaFoldDB" id="A0A0G1FAP1"/>
<comment type="caution">
    <text evidence="2">The sequence shown here is derived from an EMBL/GenBank/DDBJ whole genome shotgun (WGS) entry which is preliminary data.</text>
</comment>
<organism evidence="2 3">
    <name type="scientific">Candidatus Nomurabacteria bacterium GW2011_GWB1_43_7</name>
    <dbReference type="NCBI Taxonomy" id="1618747"/>
    <lineage>
        <taxon>Bacteria</taxon>
        <taxon>Candidatus Nomuraibacteriota</taxon>
    </lineage>
</organism>
<evidence type="ECO:0000313" key="2">
    <source>
        <dbReference type="EMBL" id="KKT19370.1"/>
    </source>
</evidence>
<keyword evidence="1" id="KW-1133">Transmembrane helix</keyword>
<evidence type="ECO:0000256" key="1">
    <source>
        <dbReference type="SAM" id="Phobius"/>
    </source>
</evidence>
<proteinExistence type="predicted"/>
<name>A0A0G1FAP1_9BACT</name>
<keyword evidence="1" id="KW-0472">Membrane</keyword>
<protein>
    <submittedName>
        <fullName evidence="2">Uncharacterized protein</fullName>
    </submittedName>
</protein>
<keyword evidence="1" id="KW-0812">Transmembrane</keyword>
<feature type="transmembrane region" description="Helical" evidence="1">
    <location>
        <begin position="20"/>
        <end position="38"/>
    </location>
</feature>
<sequence length="82" mass="9322">MKKVIHHIRKQPEHIRRSILHISVIVCGVVLILLWIYSLGTNLASPDMREKINEDLKPFSALKDNMIGGYNNLSGSVLETQQ</sequence>